<dbReference type="AlphaFoldDB" id="A0A8J3SPH9"/>
<gene>
    <name evidence="1" type="ORF">Psi01_85570</name>
</gene>
<proteinExistence type="predicted"/>
<evidence type="ECO:0000313" key="2">
    <source>
        <dbReference type="Proteomes" id="UP000619788"/>
    </source>
</evidence>
<dbReference type="Proteomes" id="UP000619788">
    <property type="component" value="Unassembled WGS sequence"/>
</dbReference>
<accession>A0A8J3SPH9</accession>
<sequence>MRLSGAHPDHLSRVLTTLFEAARTYGTAIRVQLVPGEAADAAGASG</sequence>
<name>A0A8J3SPH9_9ACTN</name>
<organism evidence="1 2">
    <name type="scientific">Planobispora siamensis</name>
    <dbReference type="NCBI Taxonomy" id="936338"/>
    <lineage>
        <taxon>Bacteria</taxon>
        <taxon>Bacillati</taxon>
        <taxon>Actinomycetota</taxon>
        <taxon>Actinomycetes</taxon>
        <taxon>Streptosporangiales</taxon>
        <taxon>Streptosporangiaceae</taxon>
        <taxon>Planobispora</taxon>
    </lineage>
</organism>
<protein>
    <submittedName>
        <fullName evidence="1">Uncharacterized protein</fullName>
    </submittedName>
</protein>
<reference evidence="1 2" key="1">
    <citation type="submission" date="2021-01" db="EMBL/GenBank/DDBJ databases">
        <title>Whole genome shotgun sequence of Planobispora siamensis NBRC 107568.</title>
        <authorList>
            <person name="Komaki H."/>
            <person name="Tamura T."/>
        </authorList>
    </citation>
    <scope>NUCLEOTIDE SEQUENCE [LARGE SCALE GENOMIC DNA]</scope>
    <source>
        <strain evidence="1 2">NBRC 107568</strain>
    </source>
</reference>
<comment type="caution">
    <text evidence="1">The sequence shown here is derived from an EMBL/GenBank/DDBJ whole genome shotgun (WGS) entry which is preliminary data.</text>
</comment>
<keyword evidence="2" id="KW-1185">Reference proteome</keyword>
<dbReference type="EMBL" id="BOOJ01000115">
    <property type="protein sequence ID" value="GIH97927.1"/>
    <property type="molecule type" value="Genomic_DNA"/>
</dbReference>
<evidence type="ECO:0000313" key="1">
    <source>
        <dbReference type="EMBL" id="GIH97927.1"/>
    </source>
</evidence>